<sequence>MTRILVHSLALLDISEPVNAFSTLYQTVLNPLPFLYNVFASRCSQVSVGGGTLLLHAMACSTELYMTTDKRELAEEQPLPETLRRMSLLMRVICFLALGRPDLDDHWKSLHSEQAFETVRSKLCSILASTITAASVVLAISGVFVSTGSPVPSFDYTSPAPHCLLFLSLMLAMIAMLTSGSSIIRWVHTDRHWTQEQLKPGGYFALSYLLSIVTPIFFVAWSLNCFMFAMLIAGFYSQSTICRVVTALWLVTYVVNVGTILIDFLWKYAKNLNSC</sequence>
<gene>
    <name evidence="3" type="ORF">CY34DRAFT_811383</name>
</gene>
<evidence type="ECO:0000256" key="2">
    <source>
        <dbReference type="SAM" id="SignalP"/>
    </source>
</evidence>
<dbReference type="HOGENOM" id="CLU_088331_0_0_1"/>
<evidence type="ECO:0000256" key="1">
    <source>
        <dbReference type="SAM" id="Phobius"/>
    </source>
</evidence>
<feature type="transmembrane region" description="Helical" evidence="1">
    <location>
        <begin position="247"/>
        <end position="266"/>
    </location>
</feature>
<organism evidence="3 4">
    <name type="scientific">Suillus luteus UH-Slu-Lm8-n1</name>
    <dbReference type="NCBI Taxonomy" id="930992"/>
    <lineage>
        <taxon>Eukaryota</taxon>
        <taxon>Fungi</taxon>
        <taxon>Dikarya</taxon>
        <taxon>Basidiomycota</taxon>
        <taxon>Agaricomycotina</taxon>
        <taxon>Agaricomycetes</taxon>
        <taxon>Agaricomycetidae</taxon>
        <taxon>Boletales</taxon>
        <taxon>Suillineae</taxon>
        <taxon>Suillaceae</taxon>
        <taxon>Suillus</taxon>
    </lineage>
</organism>
<feature type="chain" id="PRO_5002206763" evidence="2">
    <location>
        <begin position="21"/>
        <end position="275"/>
    </location>
</feature>
<proteinExistence type="predicted"/>
<dbReference type="AlphaFoldDB" id="A0A0D0ADW3"/>
<protein>
    <submittedName>
        <fullName evidence="3">Uncharacterized protein</fullName>
    </submittedName>
</protein>
<feature type="transmembrane region" description="Helical" evidence="1">
    <location>
        <begin position="164"/>
        <end position="187"/>
    </location>
</feature>
<reference evidence="4" key="2">
    <citation type="submission" date="2015-01" db="EMBL/GenBank/DDBJ databases">
        <title>Evolutionary Origins and Diversification of the Mycorrhizal Mutualists.</title>
        <authorList>
            <consortium name="DOE Joint Genome Institute"/>
            <consortium name="Mycorrhizal Genomics Consortium"/>
            <person name="Kohler A."/>
            <person name="Kuo A."/>
            <person name="Nagy L.G."/>
            <person name="Floudas D."/>
            <person name="Copeland A."/>
            <person name="Barry K.W."/>
            <person name="Cichocki N."/>
            <person name="Veneault-Fourrey C."/>
            <person name="LaButti K."/>
            <person name="Lindquist E.A."/>
            <person name="Lipzen A."/>
            <person name="Lundell T."/>
            <person name="Morin E."/>
            <person name="Murat C."/>
            <person name="Riley R."/>
            <person name="Ohm R."/>
            <person name="Sun H."/>
            <person name="Tunlid A."/>
            <person name="Henrissat B."/>
            <person name="Grigoriev I.V."/>
            <person name="Hibbett D.S."/>
            <person name="Martin F."/>
        </authorList>
    </citation>
    <scope>NUCLEOTIDE SEQUENCE [LARGE SCALE GENOMIC DNA]</scope>
    <source>
        <strain evidence="4">UH-Slu-Lm8-n1</strain>
    </source>
</reference>
<name>A0A0D0ADW3_9AGAM</name>
<keyword evidence="1" id="KW-0812">Transmembrane</keyword>
<feature type="transmembrane region" description="Helical" evidence="1">
    <location>
        <begin position="208"/>
        <end position="235"/>
    </location>
</feature>
<keyword evidence="1" id="KW-1133">Transmembrane helix</keyword>
<dbReference type="EMBL" id="KN835538">
    <property type="protein sequence ID" value="KIK36334.1"/>
    <property type="molecule type" value="Genomic_DNA"/>
</dbReference>
<feature type="transmembrane region" description="Helical" evidence="1">
    <location>
        <begin position="123"/>
        <end position="144"/>
    </location>
</feature>
<keyword evidence="1" id="KW-0472">Membrane</keyword>
<keyword evidence="4" id="KW-1185">Reference proteome</keyword>
<accession>A0A0D0ADW3</accession>
<evidence type="ECO:0000313" key="3">
    <source>
        <dbReference type="EMBL" id="KIK36334.1"/>
    </source>
</evidence>
<dbReference type="InParanoid" id="A0A0D0ADW3"/>
<keyword evidence="2" id="KW-0732">Signal</keyword>
<dbReference type="Proteomes" id="UP000054485">
    <property type="component" value="Unassembled WGS sequence"/>
</dbReference>
<evidence type="ECO:0000313" key="4">
    <source>
        <dbReference type="Proteomes" id="UP000054485"/>
    </source>
</evidence>
<feature type="signal peptide" evidence="2">
    <location>
        <begin position="1"/>
        <end position="20"/>
    </location>
</feature>
<reference evidence="3 4" key="1">
    <citation type="submission" date="2014-04" db="EMBL/GenBank/DDBJ databases">
        <authorList>
            <consortium name="DOE Joint Genome Institute"/>
            <person name="Kuo A."/>
            <person name="Ruytinx J."/>
            <person name="Rineau F."/>
            <person name="Colpaert J."/>
            <person name="Kohler A."/>
            <person name="Nagy L.G."/>
            <person name="Floudas D."/>
            <person name="Copeland A."/>
            <person name="Barry K.W."/>
            <person name="Cichocki N."/>
            <person name="Veneault-Fourrey C."/>
            <person name="LaButti K."/>
            <person name="Lindquist E.A."/>
            <person name="Lipzen A."/>
            <person name="Lundell T."/>
            <person name="Morin E."/>
            <person name="Murat C."/>
            <person name="Sun H."/>
            <person name="Tunlid A."/>
            <person name="Henrissat B."/>
            <person name="Grigoriev I.V."/>
            <person name="Hibbett D.S."/>
            <person name="Martin F."/>
            <person name="Nordberg H.P."/>
            <person name="Cantor M.N."/>
            <person name="Hua S.X."/>
        </authorList>
    </citation>
    <scope>NUCLEOTIDE SEQUENCE [LARGE SCALE GENOMIC DNA]</scope>
    <source>
        <strain evidence="3 4">UH-Slu-Lm8-n1</strain>
    </source>
</reference>